<evidence type="ECO:0000313" key="2">
    <source>
        <dbReference type="Proteomes" id="UP000320799"/>
    </source>
</evidence>
<dbReference type="EMBL" id="MN094788">
    <property type="protein sequence ID" value="QDH83581.1"/>
    <property type="molecule type" value="Genomic_DNA"/>
</dbReference>
<protein>
    <submittedName>
        <fullName evidence="1">Uncharacterized protein</fullName>
    </submittedName>
</protein>
<dbReference type="Proteomes" id="UP000320799">
    <property type="component" value="Segment"/>
</dbReference>
<accession>A0A514CSX8</accession>
<reference evidence="1 2" key="1">
    <citation type="submission" date="2019-06" db="EMBL/GenBank/DDBJ databases">
        <authorList>
            <person name="Kincaid V.D."/>
            <person name="Fuller A."/>
            <person name="Hodges K."/>
            <person name="Bansal M."/>
            <person name="Essig J."/>
            <person name="Johnson A."/>
        </authorList>
    </citation>
    <scope>NUCLEOTIDE SEQUENCE [LARGE SCALE GENOMIC DNA]</scope>
</reference>
<dbReference type="KEGG" id="vg:56136056"/>
<dbReference type="RefSeq" id="YP_009903780.1">
    <property type="nucleotide sequence ID" value="NC_049849.1"/>
</dbReference>
<keyword evidence="2" id="KW-1185">Reference proteome</keyword>
<name>A0A514CSX8_9CAUD</name>
<dbReference type="GeneID" id="56136056"/>
<organism evidence="1 2">
    <name type="scientific">Achromobacter phage Motura</name>
    <dbReference type="NCBI Taxonomy" id="2591403"/>
    <lineage>
        <taxon>Viruses</taxon>
        <taxon>Duplodnaviria</taxon>
        <taxon>Heunggongvirae</taxon>
        <taxon>Uroviricota</taxon>
        <taxon>Caudoviricetes</taxon>
        <taxon>Moturavirus</taxon>
        <taxon>Moturavirus motura</taxon>
    </lineage>
</organism>
<proteinExistence type="predicted"/>
<evidence type="ECO:0000313" key="1">
    <source>
        <dbReference type="EMBL" id="QDH83581.1"/>
    </source>
</evidence>
<sequence length="79" mass="8828">MSYFEETVRLLDKAWREPVPVRANICAALLPRVINAYQKVAARNMHEEAATLSSWIEDIGALLYVNAQLKLEGVAAKAE</sequence>